<dbReference type="RefSeq" id="WP_063367008.1">
    <property type="nucleotide sequence ID" value="NZ_AUYC01000015.1"/>
</dbReference>
<sequence>MENGIELDTTEEQLNARDKQSKMILRNEINYYVADTDSMVGTTSDLTHLLLNELSGFANKLSQANSLAEMRTSVASLKNAIGIIEGKVNGNELIFPYQVKDPSDVIEEVVQRANGVSQLIQEQSNQE</sequence>
<gene>
    <name evidence="1" type="ORF">N473_11955</name>
</gene>
<dbReference type="Proteomes" id="UP000076486">
    <property type="component" value="Unassembled WGS sequence"/>
</dbReference>
<evidence type="ECO:0000313" key="1">
    <source>
        <dbReference type="EMBL" id="KZN65733.1"/>
    </source>
</evidence>
<protein>
    <submittedName>
        <fullName evidence="1">Uncharacterized protein</fullName>
    </submittedName>
</protein>
<dbReference type="AlphaFoldDB" id="A0A162B345"/>
<dbReference type="PATRIC" id="fig|1365248.3.peg.1076"/>
<proteinExistence type="predicted"/>
<organism evidence="1 2">
    <name type="scientific">Pseudoalteromonas luteoviolacea CPMOR-1</name>
    <dbReference type="NCBI Taxonomy" id="1365248"/>
    <lineage>
        <taxon>Bacteria</taxon>
        <taxon>Pseudomonadati</taxon>
        <taxon>Pseudomonadota</taxon>
        <taxon>Gammaproteobacteria</taxon>
        <taxon>Alteromonadales</taxon>
        <taxon>Pseudoalteromonadaceae</taxon>
        <taxon>Pseudoalteromonas</taxon>
    </lineage>
</organism>
<name>A0A162B345_9GAMM</name>
<comment type="caution">
    <text evidence="1">The sequence shown here is derived from an EMBL/GenBank/DDBJ whole genome shotgun (WGS) entry which is preliminary data.</text>
</comment>
<accession>A0A162B345</accession>
<evidence type="ECO:0000313" key="2">
    <source>
        <dbReference type="Proteomes" id="UP000076486"/>
    </source>
</evidence>
<reference evidence="1 2" key="1">
    <citation type="submission" date="2013-07" db="EMBL/GenBank/DDBJ databases">
        <title>Comparative Genomic and Metabolomic Analysis of Twelve Strains of Pseudoalteromonas luteoviolacea.</title>
        <authorList>
            <person name="Vynne N.G."/>
            <person name="Mansson M."/>
            <person name="Gram L."/>
        </authorList>
    </citation>
    <scope>NUCLEOTIDE SEQUENCE [LARGE SCALE GENOMIC DNA]</scope>
    <source>
        <strain evidence="1 2">CPMOR-1</strain>
    </source>
</reference>
<dbReference type="EMBL" id="AUYC01000015">
    <property type="protein sequence ID" value="KZN65733.1"/>
    <property type="molecule type" value="Genomic_DNA"/>
</dbReference>